<evidence type="ECO:0000313" key="6">
    <source>
        <dbReference type="EMBL" id="KAA3673955.1"/>
    </source>
</evidence>
<dbReference type="InterPro" id="IPR013024">
    <property type="entry name" value="GGCT-like"/>
</dbReference>
<name>A0A5J4NEP1_9TREM</name>
<keyword evidence="6" id="KW-0808">Transferase</keyword>
<dbReference type="InterPro" id="IPR036568">
    <property type="entry name" value="GGCT-like_sf"/>
</dbReference>
<evidence type="ECO:0000256" key="4">
    <source>
        <dbReference type="ARBA" id="ARBA00048073"/>
    </source>
</evidence>
<dbReference type="CDD" id="cd06661">
    <property type="entry name" value="GGCT_like"/>
    <property type="match status" value="1"/>
</dbReference>
<dbReference type="Pfam" id="PF04752">
    <property type="entry name" value="ChaC"/>
    <property type="match status" value="1"/>
</dbReference>
<evidence type="ECO:0000313" key="7">
    <source>
        <dbReference type="Proteomes" id="UP000324629"/>
    </source>
</evidence>
<dbReference type="EC" id="4.3.2.7" evidence="2"/>
<keyword evidence="3" id="KW-0456">Lyase</keyword>
<dbReference type="GO" id="GO:0061928">
    <property type="term" value="F:glutathione specific gamma-glutamylcyclotransferase activity"/>
    <property type="evidence" value="ECO:0007669"/>
    <property type="project" value="UniProtKB-EC"/>
</dbReference>
<dbReference type="EMBL" id="QNGE01003513">
    <property type="protein sequence ID" value="KAA3673955.1"/>
    <property type="molecule type" value="Genomic_DNA"/>
</dbReference>
<dbReference type="InterPro" id="IPR006840">
    <property type="entry name" value="ChaC"/>
</dbReference>
<evidence type="ECO:0000256" key="1">
    <source>
        <dbReference type="ARBA" id="ARBA00009662"/>
    </source>
</evidence>
<sequence>MSMCAAQMQSAVSQTGGRERDKLDRMPPGSFPPDRDSFVIFGYGSLIWRPNFSYAKRSVGYIKGYKRRFYQGSIVHRGTPTRPGRVATLLPSSHEESRVWGCAYEINGEGNVDAALEHLHDREVVNGGYQLVQVDFYPTVADTVTPQTAWVYVHFGEDPSRSQESQIVSENTPLLQSNSYLGKATLSVQAAQIVSAQGVCGPNSEYVLHIANFMRKELPSYEALKDDPYLFQLEQLVKQYLLNNWQVDYQAAQLVSPRHSCKSTSEPKRILEAIGQNEHNKPQQLSATH</sequence>
<dbReference type="Proteomes" id="UP000324629">
    <property type="component" value="Unassembled WGS sequence"/>
</dbReference>
<feature type="compositionally biased region" description="Polar residues" evidence="5">
    <location>
        <begin position="7"/>
        <end position="16"/>
    </location>
</feature>
<dbReference type="GO" id="GO:0006751">
    <property type="term" value="P:glutathione catabolic process"/>
    <property type="evidence" value="ECO:0007669"/>
    <property type="project" value="InterPro"/>
</dbReference>
<dbReference type="Gene3D" id="3.10.490.10">
    <property type="entry name" value="Gamma-glutamyl cyclotransferase-like"/>
    <property type="match status" value="1"/>
</dbReference>
<evidence type="ECO:0000256" key="3">
    <source>
        <dbReference type="ARBA" id="ARBA00023239"/>
    </source>
</evidence>
<dbReference type="PANTHER" id="PTHR12192:SF26">
    <property type="entry name" value="GLUTATHIONE-SPECIFIC GAMMA-GLUTAMYLCYCLOTRANSFERASE 1"/>
    <property type="match status" value="1"/>
</dbReference>
<dbReference type="SUPFAM" id="SSF110857">
    <property type="entry name" value="Gamma-glutamyl cyclotransferase-like"/>
    <property type="match status" value="1"/>
</dbReference>
<reference evidence="6 7" key="1">
    <citation type="journal article" date="2019" name="Gigascience">
        <title>Whole-genome sequence of the oriental lung fluke Paragonimus westermani.</title>
        <authorList>
            <person name="Oey H."/>
            <person name="Zakrzewski M."/>
            <person name="Narain K."/>
            <person name="Devi K.R."/>
            <person name="Agatsuma T."/>
            <person name="Nawaratna S."/>
            <person name="Gobert G.N."/>
            <person name="Jones M.K."/>
            <person name="Ragan M.A."/>
            <person name="McManus D.P."/>
            <person name="Krause L."/>
        </authorList>
    </citation>
    <scope>NUCLEOTIDE SEQUENCE [LARGE SCALE GENOMIC DNA]</scope>
    <source>
        <strain evidence="6 7">IND2009</strain>
    </source>
</reference>
<organism evidence="6 7">
    <name type="scientific">Paragonimus westermani</name>
    <dbReference type="NCBI Taxonomy" id="34504"/>
    <lineage>
        <taxon>Eukaryota</taxon>
        <taxon>Metazoa</taxon>
        <taxon>Spiralia</taxon>
        <taxon>Lophotrochozoa</taxon>
        <taxon>Platyhelminthes</taxon>
        <taxon>Trematoda</taxon>
        <taxon>Digenea</taxon>
        <taxon>Plagiorchiida</taxon>
        <taxon>Troglotremata</taxon>
        <taxon>Troglotrematidae</taxon>
        <taxon>Paragonimus</taxon>
    </lineage>
</organism>
<keyword evidence="7" id="KW-1185">Reference proteome</keyword>
<accession>A0A5J4NEP1</accession>
<evidence type="ECO:0000256" key="5">
    <source>
        <dbReference type="SAM" id="MobiDB-lite"/>
    </source>
</evidence>
<comment type="caution">
    <text evidence="6">The sequence shown here is derived from an EMBL/GenBank/DDBJ whole genome shotgun (WGS) entry which is preliminary data.</text>
</comment>
<dbReference type="PANTHER" id="PTHR12192">
    <property type="entry name" value="CATION TRANSPORT PROTEIN CHAC-RELATED"/>
    <property type="match status" value="1"/>
</dbReference>
<comment type="similarity">
    <text evidence="1">Belongs to the gamma-glutamylcyclotransferase family. ChaC subfamily.</text>
</comment>
<dbReference type="GO" id="GO:0005737">
    <property type="term" value="C:cytoplasm"/>
    <property type="evidence" value="ECO:0007669"/>
    <property type="project" value="TreeGrafter"/>
</dbReference>
<proteinExistence type="inferred from homology"/>
<gene>
    <name evidence="6" type="ORF">DEA37_0007877</name>
</gene>
<protein>
    <recommendedName>
        <fullName evidence="2">glutathione-specific gamma-glutamylcyclotransferase</fullName>
        <ecNumber evidence="2">4.3.2.7</ecNumber>
    </recommendedName>
</protein>
<evidence type="ECO:0000256" key="2">
    <source>
        <dbReference type="ARBA" id="ARBA00012344"/>
    </source>
</evidence>
<feature type="region of interest" description="Disordered" evidence="5">
    <location>
        <begin position="1"/>
        <end position="30"/>
    </location>
</feature>
<comment type="catalytic activity">
    <reaction evidence="4">
        <text>glutathione = L-cysteinylglycine + 5-oxo-L-proline</text>
        <dbReference type="Rhea" id="RHEA:47724"/>
        <dbReference type="ChEBI" id="CHEBI:57925"/>
        <dbReference type="ChEBI" id="CHEBI:58402"/>
        <dbReference type="ChEBI" id="CHEBI:61694"/>
        <dbReference type="EC" id="4.3.2.7"/>
    </reaction>
</comment>
<dbReference type="GO" id="GO:0016740">
    <property type="term" value="F:transferase activity"/>
    <property type="evidence" value="ECO:0007669"/>
    <property type="project" value="UniProtKB-KW"/>
</dbReference>
<dbReference type="AlphaFoldDB" id="A0A5J4NEP1"/>